<dbReference type="Pfam" id="PF02589">
    <property type="entry name" value="LUD_dom"/>
    <property type="match status" value="1"/>
</dbReference>
<dbReference type="Gene3D" id="3.40.50.10420">
    <property type="entry name" value="NagB/RpiA/CoA transferase-like"/>
    <property type="match status" value="1"/>
</dbReference>
<evidence type="ECO:0000313" key="4">
    <source>
        <dbReference type="Proteomes" id="UP000501991"/>
    </source>
</evidence>
<dbReference type="PANTHER" id="PTHR43682">
    <property type="entry name" value="LACTATE UTILIZATION PROTEIN C"/>
    <property type="match status" value="1"/>
</dbReference>
<evidence type="ECO:0000313" key="3">
    <source>
        <dbReference type="EMBL" id="QID16600.1"/>
    </source>
</evidence>
<gene>
    <name evidence="3" type="ORF">G3580_02530</name>
</gene>
<dbReference type="RefSeq" id="WP_173763769.1">
    <property type="nucleotide sequence ID" value="NZ_CP048836.1"/>
</dbReference>
<dbReference type="PANTHER" id="PTHR43682:SF1">
    <property type="entry name" value="LACTATE UTILIZATION PROTEIN C"/>
    <property type="match status" value="1"/>
</dbReference>
<feature type="domain" description="LUD" evidence="2">
    <location>
        <begin position="114"/>
        <end position="213"/>
    </location>
</feature>
<dbReference type="KEGG" id="azq:G3580_02530"/>
<protein>
    <submittedName>
        <fullName evidence="3">Lactate utilization protein C</fullName>
    </submittedName>
</protein>
<organism evidence="3 4">
    <name type="scientific">Nitrogeniibacter mangrovi</name>
    <dbReference type="NCBI Taxonomy" id="2016596"/>
    <lineage>
        <taxon>Bacteria</taxon>
        <taxon>Pseudomonadati</taxon>
        <taxon>Pseudomonadota</taxon>
        <taxon>Betaproteobacteria</taxon>
        <taxon>Rhodocyclales</taxon>
        <taxon>Zoogloeaceae</taxon>
        <taxon>Nitrogeniibacter</taxon>
    </lineage>
</organism>
<dbReference type="InterPro" id="IPR037171">
    <property type="entry name" value="NagB/RpiA_transferase-like"/>
</dbReference>
<name>A0A6C1B2M5_9RHOO</name>
<dbReference type="InterPro" id="IPR024185">
    <property type="entry name" value="FTHF_cligase-like_sf"/>
</dbReference>
<sequence length="214" mass="23085">MSSRDSILGDIRQALGRGALDEATRRRLDERSAEPPRHVRPPVDDADRVARFIERFESRAGTTARLTSLAQVPGAVAVLAEKLGLPHTAVVGRALGELNWPEGWQIDHGAATSDATLGVSLAWRGVAETGAVMMCSGPDSPITHNFVPENHVVVVPVERIVRHYEDCWADLRSAGQGAPRAMNFISGPSRTADVEQTVELGAHGPRRMHVLIVG</sequence>
<evidence type="ECO:0000256" key="1">
    <source>
        <dbReference type="SAM" id="MobiDB-lite"/>
    </source>
</evidence>
<dbReference type="EMBL" id="CP048836">
    <property type="protein sequence ID" value="QID16600.1"/>
    <property type="molecule type" value="Genomic_DNA"/>
</dbReference>
<reference evidence="3 4" key="1">
    <citation type="submission" date="2020-02" db="EMBL/GenBank/DDBJ databases">
        <title>Nitrogenibacter mangrovi gen. nov., sp. nov. isolated from mangrove sediment, a denitrifying betaproteobacterium.</title>
        <authorList>
            <person name="Liao H."/>
            <person name="Tian Y."/>
        </authorList>
    </citation>
    <scope>NUCLEOTIDE SEQUENCE [LARGE SCALE GENOMIC DNA]</scope>
    <source>
        <strain evidence="3 4">M9-3-2</strain>
    </source>
</reference>
<proteinExistence type="predicted"/>
<dbReference type="SUPFAM" id="SSF100950">
    <property type="entry name" value="NagB/RpiA/CoA transferase-like"/>
    <property type="match status" value="1"/>
</dbReference>
<evidence type="ECO:0000259" key="2">
    <source>
        <dbReference type="Pfam" id="PF02589"/>
    </source>
</evidence>
<accession>A0A6C1B2M5</accession>
<dbReference type="AlphaFoldDB" id="A0A6C1B2M5"/>
<dbReference type="Proteomes" id="UP000501991">
    <property type="component" value="Chromosome"/>
</dbReference>
<feature type="region of interest" description="Disordered" evidence="1">
    <location>
        <begin position="22"/>
        <end position="43"/>
    </location>
</feature>
<dbReference type="InterPro" id="IPR003741">
    <property type="entry name" value="LUD_dom"/>
</dbReference>
<keyword evidence="4" id="KW-1185">Reference proteome</keyword>